<dbReference type="SUPFAM" id="SSF102114">
    <property type="entry name" value="Radical SAM enzymes"/>
    <property type="match status" value="1"/>
</dbReference>
<reference evidence="9" key="1">
    <citation type="submission" date="2015-01" db="EMBL/GenBank/DDBJ databases">
        <authorList>
            <person name="Manzoor Shahid"/>
            <person name="Zubair Saima"/>
        </authorList>
    </citation>
    <scope>NUCLEOTIDE SEQUENCE [LARGE SCALE GENOMIC DNA]</scope>
    <source>
        <strain evidence="9">Sp3</strain>
    </source>
</reference>
<keyword evidence="2" id="KW-0004">4Fe-4S</keyword>
<dbReference type="PROSITE" id="PS51918">
    <property type="entry name" value="RADICAL_SAM"/>
    <property type="match status" value="1"/>
</dbReference>
<dbReference type="Pfam" id="PF04055">
    <property type="entry name" value="Radical_SAM"/>
    <property type="match status" value="1"/>
</dbReference>
<dbReference type="SFLD" id="SFLDS00029">
    <property type="entry name" value="Radical_SAM"/>
    <property type="match status" value="1"/>
</dbReference>
<protein>
    <recommendedName>
        <fullName evidence="7">Radical SAM core domain-containing protein</fullName>
    </recommendedName>
</protein>
<dbReference type="PIRSF" id="PIRSF037420">
    <property type="entry name" value="PQQ_syn_pqqE"/>
    <property type="match status" value="1"/>
</dbReference>
<keyword evidence="4" id="KW-0479">Metal-binding</keyword>
<dbReference type="PANTHER" id="PTHR11228:SF7">
    <property type="entry name" value="PQQA PEPTIDE CYCLASE"/>
    <property type="match status" value="1"/>
</dbReference>
<dbReference type="Gene3D" id="3.20.20.70">
    <property type="entry name" value="Aldolase class I"/>
    <property type="match status" value="1"/>
</dbReference>
<dbReference type="AlphaFoldDB" id="A0A0B7MI65"/>
<keyword evidence="6" id="KW-0411">Iron-sulfur</keyword>
<dbReference type="CDD" id="cd01335">
    <property type="entry name" value="Radical_SAM"/>
    <property type="match status" value="1"/>
</dbReference>
<dbReference type="RefSeq" id="WP_044664202.1">
    <property type="nucleotide sequence ID" value="NZ_CDRZ01000041.1"/>
</dbReference>
<keyword evidence="3" id="KW-0949">S-adenosyl-L-methionine</keyword>
<accession>A0A0B7MI65</accession>
<keyword evidence="9" id="KW-1185">Reference proteome</keyword>
<dbReference type="OrthoDB" id="9808591at2"/>
<dbReference type="SFLD" id="SFLDG01386">
    <property type="entry name" value="main_SPASM_domain-containing"/>
    <property type="match status" value="1"/>
</dbReference>
<dbReference type="GO" id="GO:0051539">
    <property type="term" value="F:4 iron, 4 sulfur cluster binding"/>
    <property type="evidence" value="ECO:0007669"/>
    <property type="project" value="UniProtKB-KW"/>
</dbReference>
<evidence type="ECO:0000256" key="5">
    <source>
        <dbReference type="ARBA" id="ARBA00023004"/>
    </source>
</evidence>
<evidence type="ECO:0000256" key="3">
    <source>
        <dbReference type="ARBA" id="ARBA00022691"/>
    </source>
</evidence>
<evidence type="ECO:0000256" key="6">
    <source>
        <dbReference type="ARBA" id="ARBA00023014"/>
    </source>
</evidence>
<dbReference type="InterPro" id="IPR050377">
    <property type="entry name" value="Radical_SAM_PqqE_MftC-like"/>
</dbReference>
<dbReference type="GO" id="GO:0046872">
    <property type="term" value="F:metal ion binding"/>
    <property type="evidence" value="ECO:0007669"/>
    <property type="project" value="UniProtKB-KW"/>
</dbReference>
<name>A0A0B7MI65_9FIRM</name>
<organism evidence="8 9">
    <name type="scientific">Syntrophaceticus schinkii</name>
    <dbReference type="NCBI Taxonomy" id="499207"/>
    <lineage>
        <taxon>Bacteria</taxon>
        <taxon>Bacillati</taxon>
        <taxon>Bacillota</taxon>
        <taxon>Clostridia</taxon>
        <taxon>Thermoanaerobacterales</taxon>
        <taxon>Thermoanaerobacterales Family III. Incertae Sedis</taxon>
        <taxon>Syntrophaceticus</taxon>
    </lineage>
</organism>
<dbReference type="Pfam" id="PF13186">
    <property type="entry name" value="SPASM"/>
    <property type="match status" value="1"/>
</dbReference>
<evidence type="ECO:0000313" key="8">
    <source>
        <dbReference type="EMBL" id="CEO87933.1"/>
    </source>
</evidence>
<gene>
    <name evidence="8" type="ORF">SSCH_1350014</name>
</gene>
<dbReference type="NCBIfam" id="TIGR04085">
    <property type="entry name" value="rSAM_more_4Fe4S"/>
    <property type="match status" value="1"/>
</dbReference>
<dbReference type="GO" id="GO:0003824">
    <property type="term" value="F:catalytic activity"/>
    <property type="evidence" value="ECO:0007669"/>
    <property type="project" value="InterPro"/>
</dbReference>
<dbReference type="InterPro" id="IPR017200">
    <property type="entry name" value="PqqE-like"/>
</dbReference>
<evidence type="ECO:0000259" key="7">
    <source>
        <dbReference type="PROSITE" id="PS51918"/>
    </source>
</evidence>
<evidence type="ECO:0000256" key="1">
    <source>
        <dbReference type="ARBA" id="ARBA00001966"/>
    </source>
</evidence>
<feature type="domain" description="Radical SAM core" evidence="7">
    <location>
        <begin position="4"/>
        <end position="225"/>
    </location>
</feature>
<evidence type="ECO:0000256" key="4">
    <source>
        <dbReference type="ARBA" id="ARBA00022723"/>
    </source>
</evidence>
<evidence type="ECO:0000256" key="2">
    <source>
        <dbReference type="ARBA" id="ARBA00022485"/>
    </source>
</evidence>
<keyword evidence="5" id="KW-0408">Iron</keyword>
<dbReference type="Proteomes" id="UP000046155">
    <property type="component" value="Unassembled WGS sequence"/>
</dbReference>
<dbReference type="CDD" id="cd21123">
    <property type="entry name" value="SPASM_MftC-like"/>
    <property type="match status" value="1"/>
</dbReference>
<dbReference type="EMBL" id="CDRZ01000041">
    <property type="protein sequence ID" value="CEO87933.1"/>
    <property type="molecule type" value="Genomic_DNA"/>
</dbReference>
<dbReference type="InterPro" id="IPR058240">
    <property type="entry name" value="rSAM_sf"/>
</dbReference>
<sequence>MYIPKSPFVLCMQLTTKCNINCRHCSADANSEIIIFPHSKLISIIDTAKEIGVKKLIFGGGEPLLYEQLFGVCEYALAQGIKVSFVTNGTLVSEVIDRFSKILDYRHSFEVGVSLDGHTPEIHGYFRPADTFYPAVEAINLLNNKGLNVSVSCVVSKGNIQTIPDLLRFLLPFNLYGIRFLPFAPLGRGKHCTEEMFSPVELNGLIREQKKWREVFGKNISIHFPWEFLSLPPEKRQPSPCEAGYLRLWINCSGDIFPCSHMENLTIGNIYHDSISDVWNNSPILKAMRNPELLKGVCASCQYRDGCRGGCRGLAYFMEGDYLCSDPYCPIVVQNKNVQV</sequence>
<dbReference type="InterPro" id="IPR023885">
    <property type="entry name" value="4Fe4S-binding_SPASM_dom"/>
</dbReference>
<dbReference type="InterPro" id="IPR007197">
    <property type="entry name" value="rSAM"/>
</dbReference>
<proteinExistence type="predicted"/>
<dbReference type="SFLD" id="SFLDG01067">
    <property type="entry name" value="SPASM/twitch_domain_containing"/>
    <property type="match status" value="1"/>
</dbReference>
<dbReference type="InterPro" id="IPR013785">
    <property type="entry name" value="Aldolase_TIM"/>
</dbReference>
<dbReference type="PANTHER" id="PTHR11228">
    <property type="entry name" value="RADICAL SAM DOMAIN PROTEIN"/>
    <property type="match status" value="1"/>
</dbReference>
<evidence type="ECO:0000313" key="9">
    <source>
        <dbReference type="Proteomes" id="UP000046155"/>
    </source>
</evidence>
<comment type="cofactor">
    <cofactor evidence="1">
        <name>[4Fe-4S] cluster</name>
        <dbReference type="ChEBI" id="CHEBI:49883"/>
    </cofactor>
</comment>